<keyword evidence="2" id="KW-1185">Reference proteome</keyword>
<dbReference type="Proteomes" id="UP000009882">
    <property type="component" value="Unassembled WGS sequence"/>
</dbReference>
<dbReference type="InParanoid" id="K9GTZ2"/>
<dbReference type="EMBL" id="AKCT01000092">
    <property type="protein sequence ID" value="EKV16581.1"/>
    <property type="molecule type" value="Genomic_DNA"/>
</dbReference>
<dbReference type="OrthoDB" id="4362627at2759"/>
<proteinExistence type="predicted"/>
<protein>
    <submittedName>
        <fullName evidence="1">Uncharacterized protein</fullName>
    </submittedName>
</protein>
<name>K9GTZ2_PEND2</name>
<sequence length="137" mass="15333">MELFHTDSPYPLETAGFIIENPPCILQGFLDDHNRGDHVGKFLVLLQTSQIYIQLGLRLGRILPPQLEIFTLSFAICSSTTNIMSTNKPQDVRIPFAIKTVRHPLAEDLIYMANAGPLRRGPKFSAGSPMTPPIQRF</sequence>
<evidence type="ECO:0000313" key="1">
    <source>
        <dbReference type="EMBL" id="EKV16581.1"/>
    </source>
</evidence>
<evidence type="ECO:0000313" key="2">
    <source>
        <dbReference type="Proteomes" id="UP000009882"/>
    </source>
</evidence>
<dbReference type="STRING" id="1170229.K9GTZ2"/>
<organism evidence="1 2">
    <name type="scientific">Penicillium digitatum (strain PHI26 / CECT 20796)</name>
    <name type="common">Green mold</name>
    <dbReference type="NCBI Taxonomy" id="1170229"/>
    <lineage>
        <taxon>Eukaryota</taxon>
        <taxon>Fungi</taxon>
        <taxon>Dikarya</taxon>
        <taxon>Ascomycota</taxon>
        <taxon>Pezizomycotina</taxon>
        <taxon>Eurotiomycetes</taxon>
        <taxon>Eurotiomycetidae</taxon>
        <taxon>Eurotiales</taxon>
        <taxon>Aspergillaceae</taxon>
        <taxon>Penicillium</taxon>
    </lineage>
</organism>
<dbReference type="HOGENOM" id="CLU_1865812_0_0_1"/>
<reference evidence="2" key="1">
    <citation type="journal article" date="2012" name="BMC Genomics">
        <title>Genome sequence of the necrotrophic fungus Penicillium digitatum, the main postharvest pathogen of citrus.</title>
        <authorList>
            <person name="Marcet-Houben M."/>
            <person name="Ballester A.-R."/>
            <person name="de la Fuente B."/>
            <person name="Harries E."/>
            <person name="Marcos J.F."/>
            <person name="Gonzalez-Candelas L."/>
            <person name="Gabaldon T."/>
        </authorList>
    </citation>
    <scope>NUCLEOTIDE SEQUENCE [LARGE SCALE GENOMIC DNA]</scope>
    <source>
        <strain evidence="2">PHI26 / CECT 20796</strain>
    </source>
</reference>
<gene>
    <name evidence="1" type="ORF">PDIG_19520</name>
</gene>
<accession>K9GTZ2</accession>
<comment type="caution">
    <text evidence="1">The sequence shown here is derived from an EMBL/GenBank/DDBJ whole genome shotgun (WGS) entry which is preliminary data.</text>
</comment>
<dbReference type="AlphaFoldDB" id="K9GTZ2"/>